<feature type="signal peptide" evidence="1">
    <location>
        <begin position="1"/>
        <end position="23"/>
    </location>
</feature>
<reference evidence="4" key="2">
    <citation type="submission" date="2025-08" db="UniProtKB">
        <authorList>
            <consortium name="RefSeq"/>
        </authorList>
    </citation>
    <scope>IDENTIFICATION</scope>
    <source>
        <tissue evidence="4">Whole plant</tissue>
    </source>
</reference>
<dbReference type="GeneID" id="107488995"/>
<dbReference type="RefSeq" id="XP_020999468.1">
    <property type="nucleotide sequence ID" value="XM_021143809.1"/>
</dbReference>
<dbReference type="KEGG" id="adu:107488995"/>
<sequence length="158" mass="18162">MLPDGLPLLAIGLVAILLPVIDAHQHKDQSFWDDIEEKPRSLGPLGLQQGVHPCDRRRSVSEYQFLFPAVDFSLIDSDEDIWWKANGTETKEELATRGMKFMNWSWTRNENEIAIMTHNGFLFHTLNGFENDCNPLVKKEISKFANCEICSMVIVDRR</sequence>
<evidence type="ECO:0000259" key="2">
    <source>
        <dbReference type="Pfam" id="PF17292"/>
    </source>
</evidence>
<dbReference type="Proteomes" id="UP000515211">
    <property type="component" value="Chromosome 5"/>
</dbReference>
<dbReference type="PANTHER" id="PTHR48100:SF30">
    <property type="entry name" value="PHOSPHOGLYCERATE MUTASE-LIKE PROTEIN 1"/>
    <property type="match status" value="1"/>
</dbReference>
<reference evidence="3" key="1">
    <citation type="journal article" date="2016" name="Nat. Genet.">
        <title>The genome sequences of Arachis duranensis and Arachis ipaensis, the diploid ancestors of cultivated peanut.</title>
        <authorList>
            <person name="Bertioli D.J."/>
            <person name="Cannon S.B."/>
            <person name="Froenicke L."/>
            <person name="Huang G."/>
            <person name="Farmer A.D."/>
            <person name="Cannon E.K."/>
            <person name="Liu X."/>
            <person name="Gao D."/>
            <person name="Clevenger J."/>
            <person name="Dash S."/>
            <person name="Ren L."/>
            <person name="Moretzsohn M.C."/>
            <person name="Shirasawa K."/>
            <person name="Huang W."/>
            <person name="Vidigal B."/>
            <person name="Abernathy B."/>
            <person name="Chu Y."/>
            <person name="Niederhuth C.E."/>
            <person name="Umale P."/>
            <person name="Araujo A.C."/>
            <person name="Kozik A."/>
            <person name="Kim K.D."/>
            <person name="Burow M.D."/>
            <person name="Varshney R.K."/>
            <person name="Wang X."/>
            <person name="Zhang X."/>
            <person name="Barkley N."/>
            <person name="Guimaraes P.M."/>
            <person name="Isobe S."/>
            <person name="Guo B."/>
            <person name="Liao B."/>
            <person name="Stalker H.T."/>
            <person name="Schmitz R.J."/>
            <person name="Scheffler B.E."/>
            <person name="Leal-Bertioli S.C."/>
            <person name="Xun X."/>
            <person name="Jackson S.A."/>
            <person name="Michelmore R."/>
            <person name="Ozias-Akins P."/>
        </authorList>
    </citation>
    <scope>NUCLEOTIDE SEQUENCE [LARGE SCALE GENOMIC DNA]</scope>
    <source>
        <strain evidence="3">cv. V14167</strain>
    </source>
</reference>
<evidence type="ECO:0000313" key="3">
    <source>
        <dbReference type="Proteomes" id="UP000515211"/>
    </source>
</evidence>
<dbReference type="AlphaFoldDB" id="A0A6P5NX78"/>
<evidence type="ECO:0000256" key="1">
    <source>
        <dbReference type="SAM" id="SignalP"/>
    </source>
</evidence>
<keyword evidence="3" id="KW-1185">Reference proteome</keyword>
<accession>A0A6P5NX78</accession>
<dbReference type="GO" id="GO:0005737">
    <property type="term" value="C:cytoplasm"/>
    <property type="evidence" value="ECO:0007669"/>
    <property type="project" value="TreeGrafter"/>
</dbReference>
<dbReference type="SUPFAM" id="SSF53254">
    <property type="entry name" value="Phosphoglycerate mutase-like"/>
    <property type="match status" value="1"/>
</dbReference>
<name>A0A6P5NX78_ARADU</name>
<gene>
    <name evidence="4" type="primary">LOC107488995</name>
</gene>
<dbReference type="InterPro" id="IPR035417">
    <property type="entry name" value="SSRP1/POB3_N"/>
</dbReference>
<evidence type="ECO:0000313" key="4">
    <source>
        <dbReference type="RefSeq" id="XP_020999468.1"/>
    </source>
</evidence>
<feature type="domain" description="FACT complex subunit SSRP1/POB3 N-terminal PH" evidence="2">
    <location>
        <begin position="78"/>
        <end position="147"/>
    </location>
</feature>
<proteinExistence type="predicted"/>
<keyword evidence="1" id="KW-0732">Signal</keyword>
<dbReference type="InterPro" id="IPR029033">
    <property type="entry name" value="His_PPase_superfam"/>
</dbReference>
<protein>
    <submittedName>
        <fullName evidence="4">Phosphoglycerate mutase-like protein 1</fullName>
    </submittedName>
</protein>
<feature type="chain" id="PRO_5027610614" evidence="1">
    <location>
        <begin position="24"/>
        <end position="158"/>
    </location>
</feature>
<organism evidence="3 4">
    <name type="scientific">Arachis duranensis</name>
    <name type="common">Wild peanut</name>
    <dbReference type="NCBI Taxonomy" id="130453"/>
    <lineage>
        <taxon>Eukaryota</taxon>
        <taxon>Viridiplantae</taxon>
        <taxon>Streptophyta</taxon>
        <taxon>Embryophyta</taxon>
        <taxon>Tracheophyta</taxon>
        <taxon>Spermatophyta</taxon>
        <taxon>Magnoliopsida</taxon>
        <taxon>eudicotyledons</taxon>
        <taxon>Gunneridae</taxon>
        <taxon>Pentapetalae</taxon>
        <taxon>rosids</taxon>
        <taxon>fabids</taxon>
        <taxon>Fabales</taxon>
        <taxon>Fabaceae</taxon>
        <taxon>Papilionoideae</taxon>
        <taxon>50 kb inversion clade</taxon>
        <taxon>dalbergioids sensu lato</taxon>
        <taxon>Dalbergieae</taxon>
        <taxon>Pterocarpus clade</taxon>
        <taxon>Arachis</taxon>
    </lineage>
</organism>
<dbReference type="Pfam" id="PF17292">
    <property type="entry name" value="POB3_N"/>
    <property type="match status" value="1"/>
</dbReference>
<dbReference type="GO" id="GO:0016791">
    <property type="term" value="F:phosphatase activity"/>
    <property type="evidence" value="ECO:0007669"/>
    <property type="project" value="TreeGrafter"/>
</dbReference>
<dbReference type="InterPro" id="IPR050275">
    <property type="entry name" value="PGM_Phosphatase"/>
</dbReference>
<dbReference type="PANTHER" id="PTHR48100">
    <property type="entry name" value="BROAD-SPECIFICITY PHOSPHATASE YOR283W-RELATED"/>
    <property type="match status" value="1"/>
</dbReference>
<dbReference type="Gene3D" id="3.40.50.1240">
    <property type="entry name" value="Phosphoglycerate mutase-like"/>
    <property type="match status" value="1"/>
</dbReference>